<organism evidence="2 3">
    <name type="scientific">Plakobranchus ocellatus</name>
    <dbReference type="NCBI Taxonomy" id="259542"/>
    <lineage>
        <taxon>Eukaryota</taxon>
        <taxon>Metazoa</taxon>
        <taxon>Spiralia</taxon>
        <taxon>Lophotrochozoa</taxon>
        <taxon>Mollusca</taxon>
        <taxon>Gastropoda</taxon>
        <taxon>Heterobranchia</taxon>
        <taxon>Euthyneura</taxon>
        <taxon>Panpulmonata</taxon>
        <taxon>Sacoglossa</taxon>
        <taxon>Placobranchoidea</taxon>
        <taxon>Plakobranchidae</taxon>
        <taxon>Plakobranchus</taxon>
    </lineage>
</organism>
<dbReference type="Proteomes" id="UP000735302">
    <property type="component" value="Unassembled WGS sequence"/>
</dbReference>
<feature type="compositionally biased region" description="Polar residues" evidence="1">
    <location>
        <begin position="11"/>
        <end position="27"/>
    </location>
</feature>
<keyword evidence="3" id="KW-1185">Reference proteome</keyword>
<evidence type="ECO:0000256" key="1">
    <source>
        <dbReference type="SAM" id="MobiDB-lite"/>
    </source>
</evidence>
<sequence>MLHVQPLQFRAPSSSNTRRAGGNNESALRNAGTLFSRVDSDPALKSAGTLLSRVRAPSPTPWHDGGPESLRPPSCGLTIRKRINQHLPSNPQLIS</sequence>
<evidence type="ECO:0000313" key="2">
    <source>
        <dbReference type="EMBL" id="GFO04447.1"/>
    </source>
</evidence>
<feature type="region of interest" description="Disordered" evidence="1">
    <location>
        <begin position="54"/>
        <end position="75"/>
    </location>
</feature>
<evidence type="ECO:0000313" key="3">
    <source>
        <dbReference type="Proteomes" id="UP000735302"/>
    </source>
</evidence>
<dbReference type="AlphaFoldDB" id="A0AAV4AB35"/>
<reference evidence="2 3" key="1">
    <citation type="journal article" date="2021" name="Elife">
        <title>Chloroplast acquisition without the gene transfer in kleptoplastic sea slugs, Plakobranchus ocellatus.</title>
        <authorList>
            <person name="Maeda T."/>
            <person name="Takahashi S."/>
            <person name="Yoshida T."/>
            <person name="Shimamura S."/>
            <person name="Takaki Y."/>
            <person name="Nagai Y."/>
            <person name="Toyoda A."/>
            <person name="Suzuki Y."/>
            <person name="Arimoto A."/>
            <person name="Ishii H."/>
            <person name="Satoh N."/>
            <person name="Nishiyama T."/>
            <person name="Hasebe M."/>
            <person name="Maruyama T."/>
            <person name="Minagawa J."/>
            <person name="Obokata J."/>
            <person name="Shigenobu S."/>
        </authorList>
    </citation>
    <scope>NUCLEOTIDE SEQUENCE [LARGE SCALE GENOMIC DNA]</scope>
</reference>
<proteinExistence type="predicted"/>
<name>A0AAV4AB35_9GAST</name>
<gene>
    <name evidence="2" type="ORF">PoB_003095200</name>
</gene>
<protein>
    <submittedName>
        <fullName evidence="2">Uncharacterized protein</fullName>
    </submittedName>
</protein>
<accession>A0AAV4AB35</accession>
<dbReference type="EMBL" id="BLXT01003739">
    <property type="protein sequence ID" value="GFO04447.1"/>
    <property type="molecule type" value="Genomic_DNA"/>
</dbReference>
<comment type="caution">
    <text evidence="2">The sequence shown here is derived from an EMBL/GenBank/DDBJ whole genome shotgun (WGS) entry which is preliminary data.</text>
</comment>
<feature type="region of interest" description="Disordered" evidence="1">
    <location>
        <begin position="1"/>
        <end position="34"/>
    </location>
</feature>